<accession>A0A840PZR5</accession>
<reference evidence="1 2" key="1">
    <citation type="submission" date="2020-08" db="EMBL/GenBank/DDBJ databases">
        <title>Sequencing the genomes of 1000 actinobacteria strains.</title>
        <authorList>
            <person name="Klenk H.-P."/>
        </authorList>
    </citation>
    <scope>NUCLEOTIDE SEQUENCE [LARGE SCALE GENOMIC DNA]</scope>
    <source>
        <strain evidence="1 2">DSM 45584</strain>
    </source>
</reference>
<evidence type="ECO:0000313" key="2">
    <source>
        <dbReference type="Proteomes" id="UP000584374"/>
    </source>
</evidence>
<name>A0A840PZR5_9PSEU</name>
<comment type="caution">
    <text evidence="1">The sequence shown here is derived from an EMBL/GenBank/DDBJ whole genome shotgun (WGS) entry which is preliminary data.</text>
</comment>
<gene>
    <name evidence="1" type="ORF">BJ970_001058</name>
</gene>
<evidence type="ECO:0000313" key="1">
    <source>
        <dbReference type="EMBL" id="MBB5153524.1"/>
    </source>
</evidence>
<dbReference type="EMBL" id="JACHIW010000001">
    <property type="protein sequence ID" value="MBB5153524.1"/>
    <property type="molecule type" value="Genomic_DNA"/>
</dbReference>
<dbReference type="AlphaFoldDB" id="A0A840PZR5"/>
<dbReference type="Proteomes" id="UP000584374">
    <property type="component" value="Unassembled WGS sequence"/>
</dbReference>
<sequence>MEFVGSDLVGEPYATAFMTAQIHHCASAFGRDRPECSWLLLVGAVAMVLLIDGGGSQVAEGSEAIAL</sequence>
<protein>
    <submittedName>
        <fullName evidence="1">Uncharacterized protein</fullName>
    </submittedName>
</protein>
<keyword evidence="2" id="KW-1185">Reference proteome</keyword>
<organism evidence="1 2">
    <name type="scientific">Saccharopolyspora phatthalungensis</name>
    <dbReference type="NCBI Taxonomy" id="664693"/>
    <lineage>
        <taxon>Bacteria</taxon>
        <taxon>Bacillati</taxon>
        <taxon>Actinomycetota</taxon>
        <taxon>Actinomycetes</taxon>
        <taxon>Pseudonocardiales</taxon>
        <taxon>Pseudonocardiaceae</taxon>
        <taxon>Saccharopolyspora</taxon>
    </lineage>
</organism>
<proteinExistence type="predicted"/>